<organism evidence="6 7">
    <name type="scientific">Nematocida ausubeli (strain ATCC PRA-371 / ERTm2)</name>
    <name type="common">Nematode killer fungus</name>
    <dbReference type="NCBI Taxonomy" id="1913371"/>
    <lineage>
        <taxon>Eukaryota</taxon>
        <taxon>Fungi</taxon>
        <taxon>Fungi incertae sedis</taxon>
        <taxon>Microsporidia</taxon>
        <taxon>Nematocida</taxon>
    </lineage>
</organism>
<evidence type="ECO:0008006" key="8">
    <source>
        <dbReference type="Google" id="ProtNLM"/>
    </source>
</evidence>
<gene>
    <name evidence="6" type="ORF">NESG_00789</name>
</gene>
<dbReference type="HOGENOM" id="CLU_2210683_0_0_1"/>
<dbReference type="EMBL" id="AKIJ01000002">
    <property type="protein sequence ID" value="KFG26638.1"/>
    <property type="molecule type" value="Genomic_DNA"/>
</dbReference>
<keyword evidence="5" id="KW-0539">Nucleus</keyword>
<dbReference type="GO" id="GO:0032040">
    <property type="term" value="C:small-subunit processome"/>
    <property type="evidence" value="ECO:0007669"/>
    <property type="project" value="InterPro"/>
</dbReference>
<keyword evidence="7" id="KW-1185">Reference proteome</keyword>
<dbReference type="OrthoDB" id="29058at2759"/>
<dbReference type="InterPro" id="IPR007144">
    <property type="entry name" value="SSU_processome_Utp11"/>
</dbReference>
<comment type="function">
    <text evidence="1">Involved in nucleolar processing of pre-18S ribosomal RNA.</text>
</comment>
<dbReference type="PANTHER" id="PTHR12838">
    <property type="entry name" value="U3 SMALL NUCLEOLAR RNA-ASSOCIATED PROTEIN 11"/>
    <property type="match status" value="1"/>
</dbReference>
<evidence type="ECO:0000313" key="6">
    <source>
        <dbReference type="EMBL" id="KFG26638.1"/>
    </source>
</evidence>
<evidence type="ECO:0000256" key="2">
    <source>
        <dbReference type="ARBA" id="ARBA00004604"/>
    </source>
</evidence>
<name>A0A086J3C0_NEMA1</name>
<dbReference type="Pfam" id="PF03998">
    <property type="entry name" value="Utp11"/>
    <property type="match status" value="1"/>
</dbReference>
<dbReference type="GeneID" id="77675762"/>
<proteinExistence type="inferred from homology"/>
<comment type="similarity">
    <text evidence="3">Belongs to the UTP11 family.</text>
</comment>
<dbReference type="GO" id="GO:0006364">
    <property type="term" value="P:rRNA processing"/>
    <property type="evidence" value="ECO:0007669"/>
    <property type="project" value="UniProtKB-KW"/>
</dbReference>
<protein>
    <recommendedName>
        <fullName evidence="8">U3 small nucleolar RNA-associated protein 11</fullName>
    </recommendedName>
</protein>
<evidence type="ECO:0000256" key="5">
    <source>
        <dbReference type="ARBA" id="ARBA00023242"/>
    </source>
</evidence>
<evidence type="ECO:0000256" key="3">
    <source>
        <dbReference type="ARBA" id="ARBA00008105"/>
    </source>
</evidence>
<dbReference type="Proteomes" id="UP000054524">
    <property type="component" value="Unassembled WGS sequence"/>
</dbReference>
<evidence type="ECO:0000256" key="4">
    <source>
        <dbReference type="ARBA" id="ARBA00022552"/>
    </source>
</evidence>
<comment type="subcellular location">
    <subcellularLocation>
        <location evidence="2">Nucleus</location>
        <location evidence="2">Nucleolus</location>
    </subcellularLocation>
</comment>
<comment type="caution">
    <text evidence="6">The sequence shown here is derived from an EMBL/GenBank/DDBJ whole genome shotgun (WGS) entry which is preliminary data.</text>
</comment>
<evidence type="ECO:0000256" key="1">
    <source>
        <dbReference type="ARBA" id="ARBA00004099"/>
    </source>
</evidence>
<dbReference type="RefSeq" id="XP_052905193.1">
    <property type="nucleotide sequence ID" value="XM_053048433.1"/>
</dbReference>
<dbReference type="PANTHER" id="PTHR12838:SF0">
    <property type="entry name" value="U3 SMALL NUCLEOLAR RNA-ASSOCIATED PROTEIN 11-RELATED"/>
    <property type="match status" value="1"/>
</dbReference>
<sequence>MKKRETHYKERGQLAERRSLGVLEKNRHFLKRSKLEKDREEKIQQIKKKAANANPDEFNHFMYNYKRSGVRLIRKDKQYEKDMPAEEIEEKKVSMDMPKSEHIIFID</sequence>
<dbReference type="AlphaFoldDB" id="A0A086J3C0"/>
<keyword evidence="4" id="KW-0698">rRNA processing</keyword>
<accession>A0A086J3C0</accession>
<reference evidence="6 7" key="1">
    <citation type="journal article" date="2014" name="Genome Announc.">
        <title>Genome Sequence of the Microsporidian Species Nematocida sp1 Strain ERTm6 (ATCC PRA-372).</title>
        <authorList>
            <person name="Bakowski M.A."/>
            <person name="Priest M."/>
            <person name="Young S."/>
            <person name="Cuomo C.A."/>
            <person name="Troemel E.R."/>
        </authorList>
    </citation>
    <scope>NUCLEOTIDE SEQUENCE [LARGE SCALE GENOMIC DNA]</scope>
    <source>
        <strain evidence="6 7">ERTm6</strain>
    </source>
</reference>
<evidence type="ECO:0000313" key="7">
    <source>
        <dbReference type="Proteomes" id="UP000054524"/>
    </source>
</evidence>